<evidence type="ECO:0000313" key="3">
    <source>
        <dbReference type="Proteomes" id="UP000265663"/>
    </source>
</evidence>
<accession>A0A3M7M5S8</accession>
<organism evidence="2 3">
    <name type="scientific">Pyrenophora seminiperda CCB06</name>
    <dbReference type="NCBI Taxonomy" id="1302712"/>
    <lineage>
        <taxon>Eukaryota</taxon>
        <taxon>Fungi</taxon>
        <taxon>Dikarya</taxon>
        <taxon>Ascomycota</taxon>
        <taxon>Pezizomycotina</taxon>
        <taxon>Dothideomycetes</taxon>
        <taxon>Pleosporomycetidae</taxon>
        <taxon>Pleosporales</taxon>
        <taxon>Pleosporineae</taxon>
        <taxon>Pleosporaceae</taxon>
        <taxon>Pyrenophora</taxon>
    </lineage>
</organism>
<dbReference type="AlphaFoldDB" id="A0A3M7M5S8"/>
<gene>
    <name evidence="2" type="ORF">GMOD_00008789</name>
</gene>
<dbReference type="Proteomes" id="UP000265663">
    <property type="component" value="Unassembled WGS sequence"/>
</dbReference>
<protein>
    <submittedName>
        <fullName evidence="2">Uncharacterized protein</fullName>
    </submittedName>
</protein>
<reference evidence="2 3" key="1">
    <citation type="journal article" date="2014" name="PLoS ONE">
        <title>De novo Genome Assembly of the Fungal Plant Pathogen Pyrenophora semeniperda.</title>
        <authorList>
            <person name="Soliai M.M."/>
            <person name="Meyer S.E."/>
            <person name="Udall J.A."/>
            <person name="Elzinga D.E."/>
            <person name="Hermansen R.A."/>
            <person name="Bodily P.M."/>
            <person name="Hart A.A."/>
            <person name="Coleman C.E."/>
        </authorList>
    </citation>
    <scope>NUCLEOTIDE SEQUENCE [LARGE SCALE GENOMIC DNA]</scope>
    <source>
        <strain evidence="2 3">CCB06</strain>
        <tissue evidence="2">Mycelium</tissue>
    </source>
</reference>
<evidence type="ECO:0000313" key="2">
    <source>
        <dbReference type="EMBL" id="RMZ69857.1"/>
    </source>
</evidence>
<evidence type="ECO:0000256" key="1">
    <source>
        <dbReference type="SAM" id="MobiDB-lite"/>
    </source>
</evidence>
<feature type="region of interest" description="Disordered" evidence="1">
    <location>
        <begin position="1"/>
        <end position="36"/>
    </location>
</feature>
<sequence>MPHWADGSTTLSVAKSRANHPVQAQSQNDHHTQLHERPVPCAVLLSRTFRLSSALGAV</sequence>
<keyword evidence="3" id="KW-1185">Reference proteome</keyword>
<name>A0A3M7M5S8_9PLEO</name>
<dbReference type="EMBL" id="KE747823">
    <property type="protein sequence ID" value="RMZ69857.1"/>
    <property type="molecule type" value="Genomic_DNA"/>
</dbReference>
<proteinExistence type="predicted"/>